<gene>
    <name evidence="2" type="ORF">QBC46DRAFT_396679</name>
</gene>
<comment type="caution">
    <text evidence="2">The sequence shown here is derived from an EMBL/GenBank/DDBJ whole genome shotgun (WGS) entry which is preliminary data.</text>
</comment>
<keyword evidence="3" id="KW-1185">Reference proteome</keyword>
<evidence type="ECO:0000313" key="2">
    <source>
        <dbReference type="EMBL" id="KAK3935817.1"/>
    </source>
</evidence>
<evidence type="ECO:0000313" key="3">
    <source>
        <dbReference type="Proteomes" id="UP001303473"/>
    </source>
</evidence>
<reference evidence="3" key="1">
    <citation type="journal article" date="2023" name="Mol. Phylogenet. Evol.">
        <title>Genome-scale phylogeny and comparative genomics of the fungal order Sordariales.</title>
        <authorList>
            <person name="Hensen N."/>
            <person name="Bonometti L."/>
            <person name="Westerberg I."/>
            <person name="Brannstrom I.O."/>
            <person name="Guillou S."/>
            <person name="Cros-Aarteil S."/>
            <person name="Calhoun S."/>
            <person name="Haridas S."/>
            <person name="Kuo A."/>
            <person name="Mondo S."/>
            <person name="Pangilinan J."/>
            <person name="Riley R."/>
            <person name="LaButti K."/>
            <person name="Andreopoulos B."/>
            <person name="Lipzen A."/>
            <person name="Chen C."/>
            <person name="Yan M."/>
            <person name="Daum C."/>
            <person name="Ng V."/>
            <person name="Clum A."/>
            <person name="Steindorff A."/>
            <person name="Ohm R.A."/>
            <person name="Martin F."/>
            <person name="Silar P."/>
            <person name="Natvig D.O."/>
            <person name="Lalanne C."/>
            <person name="Gautier V."/>
            <person name="Ament-Velasquez S.L."/>
            <person name="Kruys A."/>
            <person name="Hutchinson M.I."/>
            <person name="Powell A.J."/>
            <person name="Barry K."/>
            <person name="Miller A.N."/>
            <person name="Grigoriev I.V."/>
            <person name="Debuchy R."/>
            <person name="Gladieux P."/>
            <person name="Hiltunen Thoren M."/>
            <person name="Johannesson H."/>
        </authorList>
    </citation>
    <scope>NUCLEOTIDE SEQUENCE [LARGE SCALE GENOMIC DNA]</scope>
    <source>
        <strain evidence="3">CBS 340.73</strain>
    </source>
</reference>
<feature type="compositionally biased region" description="Polar residues" evidence="1">
    <location>
        <begin position="121"/>
        <end position="132"/>
    </location>
</feature>
<protein>
    <submittedName>
        <fullName evidence="2">Uncharacterized protein</fullName>
    </submittedName>
</protein>
<evidence type="ECO:0000256" key="1">
    <source>
        <dbReference type="SAM" id="MobiDB-lite"/>
    </source>
</evidence>
<name>A0AAN6N1N5_9PEZI</name>
<accession>A0AAN6N1N5</accession>
<feature type="region of interest" description="Disordered" evidence="1">
    <location>
        <begin position="121"/>
        <end position="156"/>
    </location>
</feature>
<organism evidence="2 3">
    <name type="scientific">Diplogelasinospora grovesii</name>
    <dbReference type="NCBI Taxonomy" id="303347"/>
    <lineage>
        <taxon>Eukaryota</taxon>
        <taxon>Fungi</taxon>
        <taxon>Dikarya</taxon>
        <taxon>Ascomycota</taxon>
        <taxon>Pezizomycotina</taxon>
        <taxon>Sordariomycetes</taxon>
        <taxon>Sordariomycetidae</taxon>
        <taxon>Sordariales</taxon>
        <taxon>Diplogelasinosporaceae</taxon>
        <taxon>Diplogelasinospora</taxon>
    </lineage>
</organism>
<dbReference type="Proteomes" id="UP001303473">
    <property type="component" value="Unassembled WGS sequence"/>
</dbReference>
<dbReference type="EMBL" id="MU853906">
    <property type="protein sequence ID" value="KAK3935817.1"/>
    <property type="molecule type" value="Genomic_DNA"/>
</dbReference>
<feature type="compositionally biased region" description="Low complexity" evidence="1">
    <location>
        <begin position="139"/>
        <end position="152"/>
    </location>
</feature>
<sequence length="209" mass="22719">MSSRRSNNSDWPGNWNFSTSQYAAPPLISESMTQDLDELTRHLSALGLSAPTSSTSGITTLGSSILARGINQQNLFSENTVFNSSIPPPSNFEFNQHNLSSENVVLSSSIPAPLNFDQQSSFSSFPESTTMDSLAPALPTSQQSAPTSSTSRSRNRRKLVPISSAVFGGISANEWAQILRDYPGVSRRDIVRGVLGPRTCTLKTPRYKF</sequence>
<dbReference type="AlphaFoldDB" id="A0AAN6N1N5"/>
<proteinExistence type="predicted"/>